<dbReference type="GO" id="GO:0006334">
    <property type="term" value="P:nucleosome assembly"/>
    <property type="evidence" value="ECO:0007669"/>
    <property type="project" value="InterPro"/>
</dbReference>
<evidence type="ECO:0000313" key="12">
    <source>
        <dbReference type="RefSeq" id="XP_004871177.1"/>
    </source>
</evidence>
<organism evidence="11 12">
    <name type="scientific">Heterocephalus glaber</name>
    <name type="common">Naked mole rat</name>
    <dbReference type="NCBI Taxonomy" id="10181"/>
    <lineage>
        <taxon>Eukaryota</taxon>
        <taxon>Metazoa</taxon>
        <taxon>Chordata</taxon>
        <taxon>Craniata</taxon>
        <taxon>Vertebrata</taxon>
        <taxon>Euteleostomi</taxon>
        <taxon>Mammalia</taxon>
        <taxon>Eutheria</taxon>
        <taxon>Euarchontoglires</taxon>
        <taxon>Glires</taxon>
        <taxon>Rodentia</taxon>
        <taxon>Hystricomorpha</taxon>
        <taxon>Bathyergidae</taxon>
        <taxon>Heterocephalus</taxon>
    </lineage>
</organism>
<gene>
    <name evidence="12" type="primary">LOC101712506</name>
</gene>
<dbReference type="GO" id="GO:0005634">
    <property type="term" value="C:nucleus"/>
    <property type="evidence" value="ECO:0007669"/>
    <property type="project" value="UniProtKB-ARBA"/>
</dbReference>
<keyword evidence="2" id="KW-0238">DNA-binding</keyword>
<evidence type="ECO:0000256" key="4">
    <source>
        <dbReference type="ARBA" id="ARBA00056213"/>
    </source>
</evidence>
<dbReference type="InterPro" id="IPR036390">
    <property type="entry name" value="WH_DNA-bd_sf"/>
</dbReference>
<dbReference type="InterPro" id="IPR036388">
    <property type="entry name" value="WH-like_DNA-bd_sf"/>
</dbReference>
<protein>
    <recommendedName>
        <fullName evidence="5">Histone H1.8</fullName>
    </recommendedName>
    <alternativeName>
        <fullName evidence="8">Histone H1oo</fullName>
    </alternativeName>
    <alternativeName>
        <fullName evidence="6">Oocyte-specific histone H1</fullName>
    </alternativeName>
    <alternativeName>
        <fullName evidence="7">Oocyte-specific linker histone H1</fullName>
    </alternativeName>
</protein>
<dbReference type="GO" id="GO:0000786">
    <property type="term" value="C:nucleosome"/>
    <property type="evidence" value="ECO:0007669"/>
    <property type="project" value="InterPro"/>
</dbReference>
<dbReference type="GeneID" id="101712506"/>
<evidence type="ECO:0000256" key="8">
    <source>
        <dbReference type="ARBA" id="ARBA00080360"/>
    </source>
</evidence>
<keyword evidence="11" id="KW-1185">Reference proteome</keyword>
<dbReference type="SMART" id="SM00526">
    <property type="entry name" value="H15"/>
    <property type="match status" value="1"/>
</dbReference>
<evidence type="ECO:0000256" key="1">
    <source>
        <dbReference type="ARBA" id="ARBA00022454"/>
    </source>
</evidence>
<feature type="region of interest" description="Disordered" evidence="9">
    <location>
        <begin position="85"/>
        <end position="256"/>
    </location>
</feature>
<evidence type="ECO:0000256" key="7">
    <source>
        <dbReference type="ARBA" id="ARBA00078520"/>
    </source>
</evidence>
<feature type="domain" description="H15" evidence="10">
    <location>
        <begin position="5"/>
        <end position="83"/>
    </location>
</feature>
<dbReference type="FunFam" id="1.10.10.10:FF:000393">
    <property type="entry name" value="Oocyte-specific H1 histone"/>
    <property type="match status" value="1"/>
</dbReference>
<evidence type="ECO:0000313" key="11">
    <source>
        <dbReference type="Proteomes" id="UP000694906"/>
    </source>
</evidence>
<dbReference type="RefSeq" id="XP_004871177.1">
    <property type="nucleotide sequence ID" value="XM_004871120.1"/>
</dbReference>
<evidence type="ECO:0000256" key="5">
    <source>
        <dbReference type="ARBA" id="ARBA00073462"/>
    </source>
</evidence>
<dbReference type="Gene3D" id="1.10.10.10">
    <property type="entry name" value="Winged helix-like DNA-binding domain superfamily/Winged helix DNA-binding domain"/>
    <property type="match status" value="1"/>
</dbReference>
<reference evidence="12" key="1">
    <citation type="submission" date="2025-08" db="UniProtKB">
        <authorList>
            <consortium name="RefSeq"/>
        </authorList>
    </citation>
    <scope>IDENTIFICATION</scope>
</reference>
<dbReference type="KEGG" id="hgl:101712506"/>
<keyword evidence="1" id="KW-0158">Chromosome</keyword>
<name>A0AAX6QE48_HETGA</name>
<evidence type="ECO:0000259" key="10">
    <source>
        <dbReference type="PROSITE" id="PS51504"/>
    </source>
</evidence>
<dbReference type="Pfam" id="PF00538">
    <property type="entry name" value="Linker_histone"/>
    <property type="match status" value="1"/>
</dbReference>
<feature type="compositionally biased region" description="Low complexity" evidence="9">
    <location>
        <begin position="246"/>
        <end position="256"/>
    </location>
</feature>
<dbReference type="GO" id="GO:0030527">
    <property type="term" value="F:structural constituent of chromatin"/>
    <property type="evidence" value="ECO:0007669"/>
    <property type="project" value="UniProtKB-ARBA"/>
</dbReference>
<dbReference type="CDD" id="cd00073">
    <property type="entry name" value="H15"/>
    <property type="match status" value="1"/>
</dbReference>
<dbReference type="PROSITE" id="PS51504">
    <property type="entry name" value="H15"/>
    <property type="match status" value="1"/>
</dbReference>
<keyword evidence="3" id="KW-0539">Nucleus</keyword>
<proteinExistence type="predicted"/>
<sequence>MLVCHHPTVLRMVLEALQAGEQRHGTSVAAIKLCILHKYPTVDVIRFKYLLKQALATSVCHGLLTRPLNSKARGATGSFKLVPKLKRKTWPSRKPLQRGLASSSKKGPVEPGEPRVPPRLAKALEKAPQGGCKGTRPQQGEARKGPPKPVGASSRVHRLDRKSKVLDTQGRQGEAGAPGKTVAMASKAGKGAASPTGRKPAIKATSGPGPEATTAPKFGGPRRGMLSPARRAGGLCRPRPLVKALSSPSSSSEPRG</sequence>
<dbReference type="AlphaFoldDB" id="A0AAX6QE48"/>
<comment type="function">
    <text evidence="4">May play a key role in the control of gene expression during oogenesis and early embryogenesis, presumably through the perturbation of chromatin structure. Essential for meiotic maturation of germinal vesicle-stage oocytes. The somatic type linker histone H1c is rapidly replaced by H1oo in a donor nucleus transplanted into an oocyte. The greater mobility of H1oo as compared to H1c may contribute to this rapid replacement and increased instability of the embryonic chromatin structure. The rapid replacement of H1c with H1oo may play an important role in nuclear remodeling.</text>
</comment>
<feature type="compositionally biased region" description="Low complexity" evidence="9">
    <location>
        <begin position="185"/>
        <end position="194"/>
    </location>
</feature>
<dbReference type="InterPro" id="IPR005818">
    <property type="entry name" value="Histone_H1/H5_H15"/>
</dbReference>
<evidence type="ECO:0000256" key="3">
    <source>
        <dbReference type="ARBA" id="ARBA00023242"/>
    </source>
</evidence>
<evidence type="ECO:0000256" key="9">
    <source>
        <dbReference type="SAM" id="MobiDB-lite"/>
    </source>
</evidence>
<dbReference type="Proteomes" id="UP000694906">
    <property type="component" value="Unplaced"/>
</dbReference>
<evidence type="ECO:0000256" key="6">
    <source>
        <dbReference type="ARBA" id="ARBA00078404"/>
    </source>
</evidence>
<accession>A0AAX6QE48</accession>
<evidence type="ECO:0000256" key="2">
    <source>
        <dbReference type="ARBA" id="ARBA00023125"/>
    </source>
</evidence>
<dbReference type="GO" id="GO:0003677">
    <property type="term" value="F:DNA binding"/>
    <property type="evidence" value="ECO:0007669"/>
    <property type="project" value="UniProtKB-KW"/>
</dbReference>
<dbReference type="SUPFAM" id="SSF46785">
    <property type="entry name" value="Winged helix' DNA-binding domain"/>
    <property type="match status" value="1"/>
</dbReference>